<proteinExistence type="predicted"/>
<keyword evidence="2" id="KW-1185">Reference proteome</keyword>
<comment type="caution">
    <text evidence="1">The sequence shown here is derived from an EMBL/GenBank/DDBJ whole genome shotgun (WGS) entry which is preliminary data.</text>
</comment>
<protein>
    <recommendedName>
        <fullName evidence="3">Aminopeptidase</fullName>
    </recommendedName>
</protein>
<dbReference type="InterPro" id="IPR043754">
    <property type="entry name" value="DUF5700"/>
</dbReference>
<dbReference type="RefSeq" id="WP_023613412.1">
    <property type="nucleotide sequence ID" value="NZ_BAUW01000137.1"/>
</dbReference>
<dbReference type="Proteomes" id="UP000018949">
    <property type="component" value="Unassembled WGS sequence"/>
</dbReference>
<evidence type="ECO:0008006" key="3">
    <source>
        <dbReference type="Google" id="ProtNLM"/>
    </source>
</evidence>
<accession>W4RWD1</accession>
<organism evidence="1 2">
    <name type="scientific">Mesobacillus boroniphilus JCM 21738</name>
    <dbReference type="NCBI Taxonomy" id="1294265"/>
    <lineage>
        <taxon>Bacteria</taxon>
        <taxon>Bacillati</taxon>
        <taxon>Bacillota</taxon>
        <taxon>Bacilli</taxon>
        <taxon>Bacillales</taxon>
        <taxon>Bacillaceae</taxon>
        <taxon>Mesobacillus</taxon>
    </lineage>
</organism>
<dbReference type="Pfam" id="PF18958">
    <property type="entry name" value="DUF5700"/>
    <property type="match status" value="1"/>
</dbReference>
<evidence type="ECO:0000313" key="2">
    <source>
        <dbReference type="Proteomes" id="UP000018949"/>
    </source>
</evidence>
<name>W4RWD1_9BACI</name>
<sequence length="279" mass="32434">MKIIDTVPYFLDNYQPSINFLRSYYMKYPEIFKEYFLYHCKDTEERHIQSIKRYPQVLTSIQLIHNEIVTIIKEVEQNYLGMYQVKFPIDVNLIVGGFGSNAYSHKQIIPNVTFALEKLSPASSHLKVIIAHELGHVAHNIISDKAGNDWSNVEWNSPLTWLFQEGAATHFSRKTSPGLPSSVYFSYDDNGEEWLEFASSHKKEIQLEFAKDLAISTPQEIFREWFSINGGKTFGFPRLAYFLGDLLFQEKVLQVGEMNAIIAWKDHNFEDVLNSWLNY</sequence>
<dbReference type="EMBL" id="BAUW01000137">
    <property type="protein sequence ID" value="GAE48188.1"/>
    <property type="molecule type" value="Genomic_DNA"/>
</dbReference>
<dbReference type="eggNOG" id="ENOG502ZFR2">
    <property type="taxonomic scope" value="Bacteria"/>
</dbReference>
<evidence type="ECO:0000313" key="1">
    <source>
        <dbReference type="EMBL" id="GAE48188.1"/>
    </source>
</evidence>
<reference evidence="1 2" key="1">
    <citation type="submission" date="2013-12" db="EMBL/GenBank/DDBJ databases">
        <title>NBRP : Genome information of microbial organism related human and environment.</title>
        <authorList>
            <person name="Hattori M."/>
            <person name="Oshima K."/>
            <person name="Inaba H."/>
            <person name="Suda W."/>
            <person name="Sakamoto M."/>
            <person name="Iino T."/>
            <person name="Kitahara M."/>
            <person name="Oshida Y."/>
            <person name="Iida T."/>
            <person name="Kudo T."/>
            <person name="Itoh T."/>
            <person name="Ahmed I."/>
            <person name="Ohkuma M."/>
        </authorList>
    </citation>
    <scope>NUCLEOTIDE SEQUENCE [LARGE SCALE GENOMIC DNA]</scope>
    <source>
        <strain evidence="1 2">JCM 21738</strain>
    </source>
</reference>
<dbReference type="AlphaFoldDB" id="W4RWD1"/>
<gene>
    <name evidence="1" type="ORF">JCM21738_5272</name>
</gene>